<evidence type="ECO:0000313" key="2">
    <source>
        <dbReference type="Proteomes" id="UP000327013"/>
    </source>
</evidence>
<dbReference type="Proteomes" id="UP000327013">
    <property type="component" value="Chromosome 1"/>
</dbReference>
<protein>
    <submittedName>
        <fullName evidence="1">Uncharacterized protein</fullName>
    </submittedName>
</protein>
<name>A0A5N6QFE7_9ROSI</name>
<organism evidence="1 2">
    <name type="scientific">Carpinus fangiana</name>
    <dbReference type="NCBI Taxonomy" id="176857"/>
    <lineage>
        <taxon>Eukaryota</taxon>
        <taxon>Viridiplantae</taxon>
        <taxon>Streptophyta</taxon>
        <taxon>Embryophyta</taxon>
        <taxon>Tracheophyta</taxon>
        <taxon>Spermatophyta</taxon>
        <taxon>Magnoliopsida</taxon>
        <taxon>eudicotyledons</taxon>
        <taxon>Gunneridae</taxon>
        <taxon>Pentapetalae</taxon>
        <taxon>rosids</taxon>
        <taxon>fabids</taxon>
        <taxon>Fagales</taxon>
        <taxon>Betulaceae</taxon>
        <taxon>Carpinus</taxon>
    </lineage>
</organism>
<reference evidence="1 2" key="1">
    <citation type="submission" date="2019-06" db="EMBL/GenBank/DDBJ databases">
        <title>A chromosomal-level reference genome of Carpinus fangiana (Coryloideae, Betulaceae).</title>
        <authorList>
            <person name="Yang X."/>
            <person name="Wang Z."/>
            <person name="Zhang L."/>
            <person name="Hao G."/>
            <person name="Liu J."/>
            <person name="Yang Y."/>
        </authorList>
    </citation>
    <scope>NUCLEOTIDE SEQUENCE [LARGE SCALE GENOMIC DNA]</scope>
    <source>
        <strain evidence="1">Cfa_2016G</strain>
        <tissue evidence="1">Leaf</tissue>
    </source>
</reference>
<proteinExistence type="predicted"/>
<sequence length="93" mass="10213">MPSKSSPCCYATLPDQVMADRLLLRRLVVALALALAGEDISEQVAKNLCENTHFSVTNEFAGVLLVFYKGVGLDCLYIDKAIEATIRYLNVSM</sequence>
<dbReference type="AlphaFoldDB" id="A0A5N6QFE7"/>
<gene>
    <name evidence="1" type="ORF">FH972_002617</name>
</gene>
<evidence type="ECO:0000313" key="1">
    <source>
        <dbReference type="EMBL" id="KAE7998038.1"/>
    </source>
</evidence>
<dbReference type="EMBL" id="CM017321">
    <property type="protein sequence ID" value="KAE7998038.1"/>
    <property type="molecule type" value="Genomic_DNA"/>
</dbReference>
<accession>A0A5N6QFE7</accession>
<keyword evidence="2" id="KW-1185">Reference proteome</keyword>